<proteinExistence type="predicted"/>
<evidence type="ECO:0000313" key="2">
    <source>
        <dbReference type="Proteomes" id="UP000572863"/>
    </source>
</evidence>
<accession>A0ABX2R4E7</accession>
<keyword evidence="2" id="KW-1185">Reference proteome</keyword>
<dbReference type="RefSeq" id="WP_177053765.1">
    <property type="nucleotide sequence ID" value="NZ_JACAQM010000035.1"/>
</dbReference>
<gene>
    <name evidence="1" type="ORF">HX871_31510</name>
</gene>
<dbReference type="EMBL" id="JACARY010000093">
    <property type="protein sequence ID" value="NWD98951.1"/>
    <property type="molecule type" value="Genomic_DNA"/>
</dbReference>
<evidence type="ECO:0000313" key="1">
    <source>
        <dbReference type="EMBL" id="NWD98951.1"/>
    </source>
</evidence>
<comment type="caution">
    <text evidence="1">The sequence shown here is derived from an EMBL/GenBank/DDBJ whole genome shotgun (WGS) entry which is preliminary data.</text>
</comment>
<name>A0ABX2R4E7_9PSED</name>
<protein>
    <submittedName>
        <fullName evidence="1">Uncharacterized protein</fullName>
    </submittedName>
</protein>
<dbReference type="Proteomes" id="UP000572863">
    <property type="component" value="Unassembled WGS sequence"/>
</dbReference>
<sequence>MKIRITEILSDTETLLVNFHSSAGSGKAVWVGVEPKTGDEMDVEFGLDETFTWGKNLTPSTGKSPNISHINSVTRITAELIQITNENCAALQFGDSVLLVELDGPTTQQSGCVDLRAIRVFLYPTNT</sequence>
<reference evidence="1 2" key="1">
    <citation type="submission" date="2020-04" db="EMBL/GenBank/DDBJ databases">
        <title>Molecular characterization of pseudomonads from Agaricus bisporus reveal novel blotch 2 pathogens in Western Europe.</title>
        <authorList>
            <person name="Taparia T."/>
            <person name="Krijger M."/>
            <person name="Haynes E."/>
            <person name="Elpinstone J.G."/>
            <person name="Noble R."/>
            <person name="Van Der Wolf J."/>
        </authorList>
    </citation>
    <scope>NUCLEOTIDE SEQUENCE [LARGE SCALE GENOMIC DNA]</scope>
    <source>
        <strain evidence="1 2">P7774</strain>
    </source>
</reference>
<organism evidence="1 2">
    <name type="scientific">Pseudomonas reactans</name>
    <dbReference type="NCBI Taxonomy" id="117680"/>
    <lineage>
        <taxon>Bacteria</taxon>
        <taxon>Pseudomonadati</taxon>
        <taxon>Pseudomonadota</taxon>
        <taxon>Gammaproteobacteria</taxon>
        <taxon>Pseudomonadales</taxon>
        <taxon>Pseudomonadaceae</taxon>
        <taxon>Pseudomonas</taxon>
    </lineage>
</organism>